<accession>A0ABP8GT54</accession>
<sequence>MRNATLAILPLFLVAACKRTTEAVVPPIDNGKLEYRLINSSNQTLPVMALADDVAHPDMIWVGTDENLEYFNRNWKYNVPPGDTLRFERTLPNRNPIDLASLGRRFKVRVSFPTKVFSPLAYSRNFIVEGQPYAIGWTFGRYFQLPAYELVGQDQNRVRYINWPADTAVLEEVMF</sequence>
<evidence type="ECO:0000313" key="2">
    <source>
        <dbReference type="Proteomes" id="UP001501725"/>
    </source>
</evidence>
<reference evidence="2" key="1">
    <citation type="journal article" date="2019" name="Int. J. Syst. Evol. Microbiol.">
        <title>The Global Catalogue of Microorganisms (GCM) 10K type strain sequencing project: providing services to taxonomists for standard genome sequencing and annotation.</title>
        <authorList>
            <consortium name="The Broad Institute Genomics Platform"/>
            <consortium name="The Broad Institute Genome Sequencing Center for Infectious Disease"/>
            <person name="Wu L."/>
            <person name="Ma J."/>
        </authorList>
    </citation>
    <scope>NUCLEOTIDE SEQUENCE [LARGE SCALE GENOMIC DNA]</scope>
    <source>
        <strain evidence="2">JCM 17919</strain>
    </source>
</reference>
<dbReference type="PROSITE" id="PS51257">
    <property type="entry name" value="PROKAR_LIPOPROTEIN"/>
    <property type="match status" value="1"/>
</dbReference>
<protein>
    <submittedName>
        <fullName evidence="1">Uncharacterized protein</fullName>
    </submittedName>
</protein>
<dbReference type="RefSeq" id="WP_345255509.1">
    <property type="nucleotide sequence ID" value="NZ_BAABGY010000007.1"/>
</dbReference>
<proteinExistence type="predicted"/>
<evidence type="ECO:0000313" key="1">
    <source>
        <dbReference type="EMBL" id="GAA4329592.1"/>
    </source>
</evidence>
<dbReference type="Proteomes" id="UP001501725">
    <property type="component" value="Unassembled WGS sequence"/>
</dbReference>
<organism evidence="1 2">
    <name type="scientific">Flaviaesturariibacter amylovorans</name>
    <dbReference type="NCBI Taxonomy" id="1084520"/>
    <lineage>
        <taxon>Bacteria</taxon>
        <taxon>Pseudomonadati</taxon>
        <taxon>Bacteroidota</taxon>
        <taxon>Chitinophagia</taxon>
        <taxon>Chitinophagales</taxon>
        <taxon>Chitinophagaceae</taxon>
        <taxon>Flaviaestuariibacter</taxon>
    </lineage>
</organism>
<dbReference type="EMBL" id="BAABGY010000007">
    <property type="protein sequence ID" value="GAA4329592.1"/>
    <property type="molecule type" value="Genomic_DNA"/>
</dbReference>
<gene>
    <name evidence="1" type="ORF">GCM10023184_20180</name>
</gene>
<comment type="caution">
    <text evidence="1">The sequence shown here is derived from an EMBL/GenBank/DDBJ whole genome shotgun (WGS) entry which is preliminary data.</text>
</comment>
<keyword evidence="2" id="KW-1185">Reference proteome</keyword>
<name>A0ABP8GT54_9BACT</name>